<sequence length="88" mass="9128">MIASGRVIPPAGIVAAVSVTRAVHVVDAAGAVGVAPEVGAWFVRDECRTAPRRGEVMARSTGRGMAVALGDPRTRGDALEPFADNLFR</sequence>
<dbReference type="Proteomes" id="UP000572007">
    <property type="component" value="Unassembled WGS sequence"/>
</dbReference>
<evidence type="ECO:0000313" key="2">
    <source>
        <dbReference type="Proteomes" id="UP000572007"/>
    </source>
</evidence>
<proteinExistence type="predicted"/>
<dbReference type="RefSeq" id="WP_157104758.1">
    <property type="nucleotide sequence ID" value="NZ_JAAXOM010000005.1"/>
</dbReference>
<dbReference type="EMBL" id="JAAXOM010000005">
    <property type="protein sequence ID" value="NKX89573.1"/>
    <property type="molecule type" value="Genomic_DNA"/>
</dbReference>
<keyword evidence="2" id="KW-1185">Reference proteome</keyword>
<name>A0A846W9S0_9NOCA</name>
<comment type="caution">
    <text evidence="1">The sequence shown here is derived from an EMBL/GenBank/DDBJ whole genome shotgun (WGS) entry which is preliminary data.</text>
</comment>
<dbReference type="AlphaFoldDB" id="A0A846W9S0"/>
<accession>A0A846W9S0</accession>
<evidence type="ECO:0000313" key="1">
    <source>
        <dbReference type="EMBL" id="NKX89573.1"/>
    </source>
</evidence>
<gene>
    <name evidence="1" type="ORF">HGA10_19985</name>
</gene>
<organism evidence="1 2">
    <name type="scientific">Nocardia coubleae</name>
    <dbReference type="NCBI Taxonomy" id="356147"/>
    <lineage>
        <taxon>Bacteria</taxon>
        <taxon>Bacillati</taxon>
        <taxon>Actinomycetota</taxon>
        <taxon>Actinomycetes</taxon>
        <taxon>Mycobacteriales</taxon>
        <taxon>Nocardiaceae</taxon>
        <taxon>Nocardia</taxon>
    </lineage>
</organism>
<reference evidence="1 2" key="1">
    <citation type="submission" date="2020-04" db="EMBL/GenBank/DDBJ databases">
        <title>MicrobeNet Type strains.</title>
        <authorList>
            <person name="Nicholson A.C."/>
        </authorList>
    </citation>
    <scope>NUCLEOTIDE SEQUENCE [LARGE SCALE GENOMIC DNA]</scope>
    <source>
        <strain evidence="1 2">DSM 44960</strain>
    </source>
</reference>
<protein>
    <submittedName>
        <fullName evidence="1">Uncharacterized protein</fullName>
    </submittedName>
</protein>